<dbReference type="InterPro" id="IPR036412">
    <property type="entry name" value="HAD-like_sf"/>
</dbReference>
<dbReference type="Pfam" id="PF13344">
    <property type="entry name" value="Hydrolase_6"/>
    <property type="match status" value="1"/>
</dbReference>
<dbReference type="InterPro" id="IPR023214">
    <property type="entry name" value="HAD_sf"/>
</dbReference>
<name>A0A642UVT5_DIURU</name>
<evidence type="ECO:0000313" key="1">
    <source>
        <dbReference type="EMBL" id="KAA8905290.1"/>
    </source>
</evidence>
<dbReference type="Gene3D" id="3.40.50.1000">
    <property type="entry name" value="HAD superfamily/HAD-like"/>
    <property type="match status" value="1"/>
</dbReference>
<dbReference type="RefSeq" id="XP_034013676.1">
    <property type="nucleotide sequence ID" value="XM_034154292.1"/>
</dbReference>
<protein>
    <submittedName>
        <fullName evidence="1">Uncharacterized protein</fullName>
    </submittedName>
</protein>
<proteinExistence type="predicted"/>
<keyword evidence="2" id="KW-1185">Reference proteome</keyword>
<dbReference type="AlphaFoldDB" id="A0A642UVT5"/>
<dbReference type="PANTHER" id="PTHR19288">
    <property type="entry name" value="4-NITROPHENYLPHOSPHATASE-RELATED"/>
    <property type="match status" value="1"/>
</dbReference>
<sequence length="112" mass="12740">MWLNCKLIPGINNTIERLIRKNKKFGRISNNSSASRKTYIERFKAIGIDSVTESIMFPTYYAAASYLQNHCKFPSKSRVWVLGEIGIREELENAGYIVLGCEDPKSDEAFDA</sequence>
<dbReference type="VEuPathDB" id="FungiDB:DIURU_001718"/>
<comment type="caution">
    <text evidence="1">The sequence shown here is derived from an EMBL/GenBank/DDBJ whole genome shotgun (WGS) entry which is preliminary data.</text>
</comment>
<dbReference type="InterPro" id="IPR006357">
    <property type="entry name" value="HAD-SF_hydro_IIA"/>
</dbReference>
<gene>
    <name evidence="1" type="ORF">DIURU_001718</name>
</gene>
<dbReference type="GO" id="GO:0016791">
    <property type="term" value="F:phosphatase activity"/>
    <property type="evidence" value="ECO:0007669"/>
    <property type="project" value="TreeGrafter"/>
</dbReference>
<dbReference type="GO" id="GO:0005737">
    <property type="term" value="C:cytoplasm"/>
    <property type="evidence" value="ECO:0007669"/>
    <property type="project" value="TreeGrafter"/>
</dbReference>
<dbReference type="EMBL" id="SWFT01000050">
    <property type="protein sequence ID" value="KAA8905290.1"/>
    <property type="molecule type" value="Genomic_DNA"/>
</dbReference>
<dbReference type="GeneID" id="54780371"/>
<dbReference type="PANTHER" id="PTHR19288:SF46">
    <property type="entry name" value="HALOACID DEHALOGENASE-LIKE HYDROLASE DOMAIN-CONTAINING PROTEIN 2"/>
    <property type="match status" value="1"/>
</dbReference>
<organism evidence="1 2">
    <name type="scientific">Diutina rugosa</name>
    <name type="common">Yeast</name>
    <name type="synonym">Candida rugosa</name>
    <dbReference type="NCBI Taxonomy" id="5481"/>
    <lineage>
        <taxon>Eukaryota</taxon>
        <taxon>Fungi</taxon>
        <taxon>Dikarya</taxon>
        <taxon>Ascomycota</taxon>
        <taxon>Saccharomycotina</taxon>
        <taxon>Pichiomycetes</taxon>
        <taxon>Debaryomycetaceae</taxon>
        <taxon>Diutina</taxon>
    </lineage>
</organism>
<dbReference type="OMA" id="CKLIPGI"/>
<dbReference type="SUPFAM" id="SSF56784">
    <property type="entry name" value="HAD-like"/>
    <property type="match status" value="1"/>
</dbReference>
<evidence type="ECO:0000313" key="2">
    <source>
        <dbReference type="Proteomes" id="UP000449547"/>
    </source>
</evidence>
<dbReference type="OrthoDB" id="413953at2759"/>
<reference evidence="1 2" key="1">
    <citation type="submission" date="2019-07" db="EMBL/GenBank/DDBJ databases">
        <title>Genome assembly of two rare yeast pathogens: Diutina rugosa and Trichomonascus ciferrii.</title>
        <authorList>
            <person name="Mixao V."/>
            <person name="Saus E."/>
            <person name="Hansen A."/>
            <person name="Lass-Flor C."/>
            <person name="Gabaldon T."/>
        </authorList>
    </citation>
    <scope>NUCLEOTIDE SEQUENCE [LARGE SCALE GENOMIC DNA]</scope>
    <source>
        <strain evidence="1 2">CBS 613</strain>
    </source>
</reference>
<accession>A0A642UVT5</accession>
<dbReference type="Proteomes" id="UP000449547">
    <property type="component" value="Unassembled WGS sequence"/>
</dbReference>